<dbReference type="AlphaFoldDB" id="A0A6C0AY80"/>
<keyword evidence="1" id="KW-0812">Transmembrane</keyword>
<keyword evidence="1" id="KW-1133">Transmembrane helix</keyword>
<name>A0A6C0AY80_9ZZZZ</name>
<feature type="transmembrane region" description="Helical" evidence="1">
    <location>
        <begin position="28"/>
        <end position="49"/>
    </location>
</feature>
<feature type="transmembrane region" description="Helical" evidence="1">
    <location>
        <begin position="56"/>
        <end position="82"/>
    </location>
</feature>
<sequence>MIDNLCSPALLYVGFSLVHIVIDMSKQLYNTAFLKFLVMTIFTIILNLLCEQGLGIISWFMVFIPFIFMTVITTLLLFIFGLDPKNGKFNYSVNKPNEQNNILKTIRPEQSHNQVNTKTLPQLQPENIEEKSFINNTISSCVNSCSMITGEEYKNLCKKKCDEIFNDIKTGVINYLKTPETKFVNRETNREQNNSSIQKWNLEIIQN</sequence>
<organism evidence="2">
    <name type="scientific">viral metagenome</name>
    <dbReference type="NCBI Taxonomy" id="1070528"/>
    <lineage>
        <taxon>unclassified sequences</taxon>
        <taxon>metagenomes</taxon>
        <taxon>organismal metagenomes</taxon>
    </lineage>
</organism>
<evidence type="ECO:0000313" key="2">
    <source>
        <dbReference type="EMBL" id="QHS84433.1"/>
    </source>
</evidence>
<keyword evidence="1" id="KW-0472">Membrane</keyword>
<evidence type="ECO:0000256" key="1">
    <source>
        <dbReference type="SAM" id="Phobius"/>
    </source>
</evidence>
<dbReference type="EMBL" id="MN738808">
    <property type="protein sequence ID" value="QHS84433.1"/>
    <property type="molecule type" value="Genomic_DNA"/>
</dbReference>
<evidence type="ECO:0008006" key="3">
    <source>
        <dbReference type="Google" id="ProtNLM"/>
    </source>
</evidence>
<reference evidence="2" key="1">
    <citation type="journal article" date="2020" name="Nature">
        <title>Giant virus diversity and host interactions through global metagenomics.</title>
        <authorList>
            <person name="Schulz F."/>
            <person name="Roux S."/>
            <person name="Paez-Espino D."/>
            <person name="Jungbluth S."/>
            <person name="Walsh D.A."/>
            <person name="Denef V.J."/>
            <person name="McMahon K.D."/>
            <person name="Konstantinidis K.T."/>
            <person name="Eloe-Fadrosh E.A."/>
            <person name="Kyrpides N.C."/>
            <person name="Woyke T."/>
        </authorList>
    </citation>
    <scope>NUCLEOTIDE SEQUENCE</scope>
    <source>
        <strain evidence="2">GVMAG-S-ERX556022-25</strain>
    </source>
</reference>
<protein>
    <recommendedName>
        <fullName evidence="3">Transmembrane protein</fullName>
    </recommendedName>
</protein>
<accession>A0A6C0AY80</accession>
<proteinExistence type="predicted"/>
<feature type="transmembrane region" description="Helical" evidence="1">
    <location>
        <begin position="5"/>
        <end position="22"/>
    </location>
</feature>